<proteinExistence type="predicted"/>
<dbReference type="Gene3D" id="1.25.40.10">
    <property type="entry name" value="Tetratricopeptide repeat domain"/>
    <property type="match status" value="1"/>
</dbReference>
<sequence>MTTTNNCSCEMYMYICKQHTNPNSLLTNKLKLLNSLARAVSEGRSALEAKLFAELKNLIPVDTESVSKMQVKNIKYATNQPPPNVVNVQIDKRSKVTENKVRHVYNKYGIEVCTYCFHWHHNFFNCRKRLSLCYSCHSPLHKIAQCVENSRNYNKFTPKFVRDVPVERKVPTSPKPHDNSSKRNIPTVPIKQIAPTVPVQQNVTTVTIKQTAPTVPVQQNVTTVTTKPIAPIVTSPPNVLIDSAPPNVPTVASQPNVQMLFSEPNVPTIISLVNVSAMAPLQNKNFMNKTLVKACNNSKSLKTQSKANFEIYNKYTPKFIKDAAVKIYVGNCLRRESVFFSFKRNCYFANDTLNTVISTKENRSCVQYDANSECTEEIKFHDCQNNNQSFLPQNKEFQVPHEMDIWPGERGSEEFERKRLICEIYIIDAAGKDDEFTVKLCNIWNRNDKDSAIPYMFRADALMKLDRIPEAILDYDKVSELSPEDDSAFQKFAIASIYSQLPVHAQNSFLSNFKTPIWNWIGIDENRAFDLVKKIAMEENVYDSEWDSQEETDISSEDASYEEDTE</sequence>
<dbReference type="EMBL" id="CAJNRG010006181">
    <property type="protein sequence ID" value="CAF2083227.1"/>
    <property type="molecule type" value="Genomic_DNA"/>
</dbReference>
<accession>A0A820DFZ8</accession>
<dbReference type="EMBL" id="CAJOBF010007398">
    <property type="protein sequence ID" value="CAF4231530.1"/>
    <property type="molecule type" value="Genomic_DNA"/>
</dbReference>
<comment type="caution">
    <text evidence="3">The sequence shown here is derived from an EMBL/GenBank/DDBJ whole genome shotgun (WGS) entry which is preliminary data.</text>
</comment>
<dbReference type="Proteomes" id="UP000663887">
    <property type="component" value="Unassembled WGS sequence"/>
</dbReference>
<feature type="region of interest" description="Disordered" evidence="1">
    <location>
        <begin position="544"/>
        <end position="566"/>
    </location>
</feature>
<protein>
    <submittedName>
        <fullName evidence="3">Uncharacterized protein</fullName>
    </submittedName>
</protein>
<evidence type="ECO:0000313" key="2">
    <source>
        <dbReference type="EMBL" id="CAF2083227.1"/>
    </source>
</evidence>
<gene>
    <name evidence="3" type="ORF">UXM345_LOCUS29671</name>
    <name evidence="2" type="ORF">XDN619_LOCUS15155</name>
</gene>
<dbReference type="InterPro" id="IPR011990">
    <property type="entry name" value="TPR-like_helical_dom_sf"/>
</dbReference>
<dbReference type="AlphaFoldDB" id="A0A820DFZ8"/>
<evidence type="ECO:0000256" key="1">
    <source>
        <dbReference type="SAM" id="MobiDB-lite"/>
    </source>
</evidence>
<reference evidence="3" key="1">
    <citation type="submission" date="2021-02" db="EMBL/GenBank/DDBJ databases">
        <authorList>
            <person name="Nowell W R."/>
        </authorList>
    </citation>
    <scope>NUCLEOTIDE SEQUENCE</scope>
</reference>
<dbReference type="SUPFAM" id="SSF48452">
    <property type="entry name" value="TPR-like"/>
    <property type="match status" value="1"/>
</dbReference>
<evidence type="ECO:0000313" key="4">
    <source>
        <dbReference type="Proteomes" id="UP000663842"/>
    </source>
</evidence>
<organism evidence="3 4">
    <name type="scientific">Rotaria magnacalcarata</name>
    <dbReference type="NCBI Taxonomy" id="392030"/>
    <lineage>
        <taxon>Eukaryota</taxon>
        <taxon>Metazoa</taxon>
        <taxon>Spiralia</taxon>
        <taxon>Gnathifera</taxon>
        <taxon>Rotifera</taxon>
        <taxon>Eurotatoria</taxon>
        <taxon>Bdelloidea</taxon>
        <taxon>Philodinida</taxon>
        <taxon>Philodinidae</taxon>
        <taxon>Rotaria</taxon>
    </lineage>
</organism>
<evidence type="ECO:0000313" key="3">
    <source>
        <dbReference type="EMBL" id="CAF4231530.1"/>
    </source>
</evidence>
<dbReference type="Proteomes" id="UP000663842">
    <property type="component" value="Unassembled WGS sequence"/>
</dbReference>
<name>A0A820DFZ8_9BILA</name>